<feature type="compositionally biased region" description="Polar residues" evidence="1">
    <location>
        <begin position="325"/>
        <end position="346"/>
    </location>
</feature>
<keyword evidence="2" id="KW-0472">Membrane</keyword>
<evidence type="ECO:0000313" key="4">
    <source>
        <dbReference type="EMBL" id="PGG95705.1"/>
    </source>
</evidence>
<evidence type="ECO:0000256" key="2">
    <source>
        <dbReference type="SAM" id="Phobius"/>
    </source>
</evidence>
<organism evidence="4 5">
    <name type="scientific">Helicocarpus griseus UAMH5409</name>
    <dbReference type="NCBI Taxonomy" id="1447875"/>
    <lineage>
        <taxon>Eukaryota</taxon>
        <taxon>Fungi</taxon>
        <taxon>Dikarya</taxon>
        <taxon>Ascomycota</taxon>
        <taxon>Pezizomycotina</taxon>
        <taxon>Eurotiomycetes</taxon>
        <taxon>Eurotiomycetidae</taxon>
        <taxon>Onygenales</taxon>
        <taxon>Ajellomycetaceae</taxon>
        <taxon>Helicocarpus</taxon>
    </lineage>
</organism>
<evidence type="ECO:0000313" key="5">
    <source>
        <dbReference type="Proteomes" id="UP000223968"/>
    </source>
</evidence>
<keyword evidence="5" id="KW-1185">Reference proteome</keyword>
<feature type="compositionally biased region" description="Low complexity" evidence="1">
    <location>
        <begin position="173"/>
        <end position="189"/>
    </location>
</feature>
<feature type="chain" id="PRO_5013378607" description="Mid2 domain-containing protein" evidence="3">
    <location>
        <begin position="19"/>
        <end position="400"/>
    </location>
</feature>
<evidence type="ECO:0000256" key="1">
    <source>
        <dbReference type="SAM" id="MobiDB-lite"/>
    </source>
</evidence>
<feature type="compositionally biased region" description="Low complexity" evidence="1">
    <location>
        <begin position="366"/>
        <end position="380"/>
    </location>
</feature>
<keyword evidence="2" id="KW-1133">Transmembrane helix</keyword>
<gene>
    <name evidence="4" type="ORF">AJ79_09913</name>
</gene>
<keyword evidence="3" id="KW-0732">Signal</keyword>
<name>A0A2B7WG47_9EURO</name>
<dbReference type="STRING" id="1447875.A0A2B7WG47"/>
<protein>
    <recommendedName>
        <fullName evidence="6">Mid2 domain-containing protein</fullName>
    </recommendedName>
</protein>
<reference evidence="4 5" key="1">
    <citation type="submission" date="2017-10" db="EMBL/GenBank/DDBJ databases">
        <title>Comparative genomics in systemic dimorphic fungi from Ajellomycetaceae.</title>
        <authorList>
            <person name="Munoz J.F."/>
            <person name="Mcewen J.G."/>
            <person name="Clay O.K."/>
            <person name="Cuomo C.A."/>
        </authorList>
    </citation>
    <scope>NUCLEOTIDE SEQUENCE [LARGE SCALE GENOMIC DNA]</scope>
    <source>
        <strain evidence="4 5">UAMH5409</strain>
    </source>
</reference>
<dbReference type="OrthoDB" id="5347452at2759"/>
<dbReference type="Proteomes" id="UP000223968">
    <property type="component" value="Unassembled WGS sequence"/>
</dbReference>
<feature type="transmembrane region" description="Helical" evidence="2">
    <location>
        <begin position="226"/>
        <end position="250"/>
    </location>
</feature>
<evidence type="ECO:0000256" key="3">
    <source>
        <dbReference type="SAM" id="SignalP"/>
    </source>
</evidence>
<comment type="caution">
    <text evidence="4">The sequence shown here is derived from an EMBL/GenBank/DDBJ whole genome shotgun (WGS) entry which is preliminary data.</text>
</comment>
<dbReference type="EMBL" id="PDNB01000318">
    <property type="protein sequence ID" value="PGG95705.1"/>
    <property type="molecule type" value="Genomic_DNA"/>
</dbReference>
<accession>A0A2B7WG47</accession>
<sequence length="400" mass="41802">MVRLNLLVALLSLGGAEAASEMLLPRETVGMMVDMVGMSPRPTDPPGVRRDIPKELVKRASRTAIDFPAPGFYCGLVNGDISCCISSNIQQCTDIATKCLNWEDKCDENCKKDSRTMYCAETTRPFCATYFFGSGSRLYGCRPSTAQSSQVVPMSEYFSSRYGPNYHTMASSSSIPSLSISEGTATETPTTPPNPQQSGGESGGENEPDSNGSSKVGKKKGLGGGAIGGIVAGAAVAVIALIGFIVLYFLRKKKAAANASQGPPPSAPLMPPQHPYGSPPVGAGYFAPDQKPAAAEVPPYISGYPPHVQHPPPVAPPSEMAASPVIQNPQSQPLLSASDYYNQNRPVSYMQPGSPQPSTVSPPPGGVSVSSQPGSPQPVGATHTGPVSENIYEMPGNAAR</sequence>
<dbReference type="AlphaFoldDB" id="A0A2B7WG47"/>
<feature type="signal peptide" evidence="3">
    <location>
        <begin position="1"/>
        <end position="18"/>
    </location>
</feature>
<proteinExistence type="predicted"/>
<feature type="region of interest" description="Disordered" evidence="1">
    <location>
        <begin position="311"/>
        <end position="400"/>
    </location>
</feature>
<evidence type="ECO:0008006" key="6">
    <source>
        <dbReference type="Google" id="ProtNLM"/>
    </source>
</evidence>
<keyword evidence="2" id="KW-0812">Transmembrane</keyword>
<feature type="region of interest" description="Disordered" evidence="1">
    <location>
        <begin position="173"/>
        <end position="218"/>
    </location>
</feature>